<organism evidence="1">
    <name type="scientific">marine sediment metagenome</name>
    <dbReference type="NCBI Taxonomy" id="412755"/>
    <lineage>
        <taxon>unclassified sequences</taxon>
        <taxon>metagenomes</taxon>
        <taxon>ecological metagenomes</taxon>
    </lineage>
</organism>
<sequence>MVLLPTRLFRTIWFNKLSTATIYLTTRINFGF</sequence>
<reference evidence="1" key="1">
    <citation type="submission" date="2013-11" db="EMBL/GenBank/DDBJ databases">
        <title>Microbial diversity, functional groups and degradation webs in Northern and Southern Mediterranean and Red Sea marine crude oil polluted sites.</title>
        <authorList>
            <person name="Daffonchio D."/>
            <person name="Mapelli F."/>
            <person name="Ferrer M."/>
            <person name="Richter M."/>
            <person name="Cherif A."/>
            <person name="Malkawi H.I."/>
            <person name="Yakimov M.M."/>
            <person name="Abdel-Fattah Y.R."/>
            <person name="Blaghen M."/>
            <person name="Golyshin P.N."/>
            <person name="Kalogerakis N."/>
            <person name="Boon N."/>
            <person name="Magagnini M."/>
            <person name="Fava F."/>
        </authorList>
    </citation>
    <scope>NUCLEOTIDE SEQUENCE</scope>
</reference>
<feature type="non-terminal residue" evidence="1">
    <location>
        <position position="32"/>
    </location>
</feature>
<proteinExistence type="predicted"/>
<dbReference type="AlphaFoldDB" id="A0A1B6NVL6"/>
<evidence type="ECO:0000313" key="1">
    <source>
        <dbReference type="EMBL" id="KTF06807.1"/>
    </source>
</evidence>
<name>A0A1B6NVL6_9ZZZZ</name>
<accession>A0A1B6NVL6</accession>
<dbReference type="EMBL" id="AYSL01000929">
    <property type="protein sequence ID" value="KTF06807.1"/>
    <property type="molecule type" value="Genomic_DNA"/>
</dbReference>
<gene>
    <name evidence="1" type="ORF">MGSAQ_001697</name>
</gene>
<protein>
    <submittedName>
        <fullName evidence="1">Uncharacterized protein</fullName>
    </submittedName>
</protein>
<comment type="caution">
    <text evidence="1">The sequence shown here is derived from an EMBL/GenBank/DDBJ whole genome shotgun (WGS) entry which is preliminary data.</text>
</comment>